<gene>
    <name evidence="1" type="ORF">PAXRUDRAFT_68720</name>
</gene>
<feature type="non-terminal residue" evidence="1">
    <location>
        <position position="1"/>
    </location>
</feature>
<accession>A0A0D0BNB7</accession>
<reference evidence="2" key="2">
    <citation type="submission" date="2015-01" db="EMBL/GenBank/DDBJ databases">
        <title>Evolutionary Origins and Diversification of the Mycorrhizal Mutualists.</title>
        <authorList>
            <consortium name="DOE Joint Genome Institute"/>
            <consortium name="Mycorrhizal Genomics Consortium"/>
            <person name="Kohler A."/>
            <person name="Kuo A."/>
            <person name="Nagy L.G."/>
            <person name="Floudas D."/>
            <person name="Copeland A."/>
            <person name="Barry K.W."/>
            <person name="Cichocki N."/>
            <person name="Veneault-Fourrey C."/>
            <person name="LaButti K."/>
            <person name="Lindquist E.A."/>
            <person name="Lipzen A."/>
            <person name="Lundell T."/>
            <person name="Morin E."/>
            <person name="Murat C."/>
            <person name="Riley R."/>
            <person name="Ohm R."/>
            <person name="Sun H."/>
            <person name="Tunlid A."/>
            <person name="Henrissat B."/>
            <person name="Grigoriev I.V."/>
            <person name="Hibbett D.S."/>
            <person name="Martin F."/>
        </authorList>
    </citation>
    <scope>NUCLEOTIDE SEQUENCE [LARGE SCALE GENOMIC DNA]</scope>
    <source>
        <strain evidence="2">Ve08.2h10</strain>
    </source>
</reference>
<dbReference type="HOGENOM" id="CLU_148805_2_1_1"/>
<dbReference type="InParanoid" id="A0A0D0BNB7"/>
<reference evidence="1 2" key="1">
    <citation type="submission" date="2014-04" db="EMBL/GenBank/DDBJ databases">
        <authorList>
            <consortium name="DOE Joint Genome Institute"/>
            <person name="Kuo A."/>
            <person name="Kohler A."/>
            <person name="Jargeat P."/>
            <person name="Nagy L.G."/>
            <person name="Floudas D."/>
            <person name="Copeland A."/>
            <person name="Barry K.W."/>
            <person name="Cichocki N."/>
            <person name="Veneault-Fourrey C."/>
            <person name="LaButti K."/>
            <person name="Lindquist E.A."/>
            <person name="Lipzen A."/>
            <person name="Lundell T."/>
            <person name="Morin E."/>
            <person name="Murat C."/>
            <person name="Sun H."/>
            <person name="Tunlid A."/>
            <person name="Henrissat B."/>
            <person name="Grigoriev I.V."/>
            <person name="Hibbett D.S."/>
            <person name="Martin F."/>
            <person name="Nordberg H.P."/>
            <person name="Cantor M.N."/>
            <person name="Hua S.X."/>
        </authorList>
    </citation>
    <scope>NUCLEOTIDE SEQUENCE [LARGE SCALE GENOMIC DNA]</scope>
    <source>
        <strain evidence="1 2">Ve08.2h10</strain>
    </source>
</reference>
<dbReference type="OrthoDB" id="2669721at2759"/>
<proteinExistence type="predicted"/>
<keyword evidence="2" id="KW-1185">Reference proteome</keyword>
<sequence length="68" mass="7700">SNLFIALRTTDEPGLVYLNGLVAHHGLNGCHLYCGMPGHLKMNGHMYYPILRKPFDHNILRSDHSNID</sequence>
<dbReference type="STRING" id="930991.A0A0D0BNB7"/>
<evidence type="ECO:0000313" key="1">
    <source>
        <dbReference type="EMBL" id="KIK73072.1"/>
    </source>
</evidence>
<name>A0A0D0BNB7_9AGAM</name>
<dbReference type="Proteomes" id="UP000054538">
    <property type="component" value="Unassembled WGS sequence"/>
</dbReference>
<organism evidence="1 2">
    <name type="scientific">Paxillus rubicundulus Ve08.2h10</name>
    <dbReference type="NCBI Taxonomy" id="930991"/>
    <lineage>
        <taxon>Eukaryota</taxon>
        <taxon>Fungi</taxon>
        <taxon>Dikarya</taxon>
        <taxon>Basidiomycota</taxon>
        <taxon>Agaricomycotina</taxon>
        <taxon>Agaricomycetes</taxon>
        <taxon>Agaricomycetidae</taxon>
        <taxon>Boletales</taxon>
        <taxon>Paxilineae</taxon>
        <taxon>Paxillaceae</taxon>
        <taxon>Paxillus</taxon>
    </lineage>
</organism>
<feature type="non-terminal residue" evidence="1">
    <location>
        <position position="68"/>
    </location>
</feature>
<dbReference type="EMBL" id="KN830132">
    <property type="protein sequence ID" value="KIK73072.1"/>
    <property type="molecule type" value="Genomic_DNA"/>
</dbReference>
<protein>
    <submittedName>
        <fullName evidence="1">Unplaced genomic scaffold scaffold_5310, whole genome shotgun sequence</fullName>
    </submittedName>
</protein>
<evidence type="ECO:0000313" key="2">
    <source>
        <dbReference type="Proteomes" id="UP000054538"/>
    </source>
</evidence>
<dbReference type="AlphaFoldDB" id="A0A0D0BNB7"/>